<feature type="signal peptide" evidence="2">
    <location>
        <begin position="1"/>
        <end position="18"/>
    </location>
</feature>
<dbReference type="EMBL" id="SWKV01000011">
    <property type="protein sequence ID" value="KAF3043733.1"/>
    <property type="molecule type" value="Genomic_DNA"/>
</dbReference>
<sequence length="286" mass="29561">MARSSATLLFAGIALAQATNYTTTAWMTNFAGTDKYGYVASVIDADAEHITLSMDFDSGTNATVLNIGGPGGNYTFGKTAFTISTDMDRFVATPTDGDMGYQIACTQPAEADPSVTCNVKIGDGYARAGWCNEYQATQTFQGKNITSTITHTYGTGIWGPAGTETITQKFEYPLDTVTTTPTWCTSDEVPETVLERPYPTSATDFAVYQIVIYAGQEKLSAHSSPSVDVSTIGPGPSATTASGSSGAASTSASASRPPQSIGAAGKMSVAVSALAGMGVAAVMCVL</sequence>
<feature type="compositionally biased region" description="Low complexity" evidence="1">
    <location>
        <begin position="233"/>
        <end position="255"/>
    </location>
</feature>
<feature type="chain" id="PRO_5040427150" evidence="2">
    <location>
        <begin position="19"/>
        <end position="286"/>
    </location>
</feature>
<accession>A0A9P5C2X0</accession>
<dbReference type="AlphaFoldDB" id="A0A9P5C2X0"/>
<evidence type="ECO:0000256" key="1">
    <source>
        <dbReference type="SAM" id="MobiDB-lite"/>
    </source>
</evidence>
<evidence type="ECO:0000313" key="4">
    <source>
        <dbReference type="Proteomes" id="UP000758155"/>
    </source>
</evidence>
<dbReference type="OrthoDB" id="3776815at2759"/>
<comment type="caution">
    <text evidence="3">The sequence shown here is derived from an EMBL/GenBank/DDBJ whole genome shotgun (WGS) entry which is preliminary data.</text>
</comment>
<gene>
    <name evidence="3" type="ORF">E8E12_009072</name>
</gene>
<protein>
    <submittedName>
        <fullName evidence="3">Uncharacterized protein</fullName>
    </submittedName>
</protein>
<evidence type="ECO:0000313" key="3">
    <source>
        <dbReference type="EMBL" id="KAF3043733.1"/>
    </source>
</evidence>
<proteinExistence type="predicted"/>
<dbReference type="Proteomes" id="UP000758155">
    <property type="component" value="Unassembled WGS sequence"/>
</dbReference>
<evidence type="ECO:0000256" key="2">
    <source>
        <dbReference type="SAM" id="SignalP"/>
    </source>
</evidence>
<keyword evidence="4" id="KW-1185">Reference proteome</keyword>
<reference evidence="3" key="1">
    <citation type="submission" date="2019-04" db="EMBL/GenBank/DDBJ databases">
        <title>Sequencing of skin fungus with MAO and IRED activity.</title>
        <authorList>
            <person name="Marsaioli A.J."/>
            <person name="Bonatto J.M.C."/>
            <person name="Reis Junior O."/>
        </authorList>
    </citation>
    <scope>NUCLEOTIDE SEQUENCE</scope>
    <source>
        <strain evidence="3">28M1</strain>
    </source>
</reference>
<keyword evidence="2" id="KW-0732">Signal</keyword>
<name>A0A9P5C2X0_9PLEO</name>
<feature type="region of interest" description="Disordered" evidence="1">
    <location>
        <begin position="224"/>
        <end position="259"/>
    </location>
</feature>
<organism evidence="3 4">
    <name type="scientific">Didymella heteroderae</name>
    <dbReference type="NCBI Taxonomy" id="1769908"/>
    <lineage>
        <taxon>Eukaryota</taxon>
        <taxon>Fungi</taxon>
        <taxon>Dikarya</taxon>
        <taxon>Ascomycota</taxon>
        <taxon>Pezizomycotina</taxon>
        <taxon>Dothideomycetes</taxon>
        <taxon>Pleosporomycetidae</taxon>
        <taxon>Pleosporales</taxon>
        <taxon>Pleosporineae</taxon>
        <taxon>Didymellaceae</taxon>
        <taxon>Didymella</taxon>
    </lineage>
</organism>